<feature type="domain" description="CREG-like beta-barrel" evidence="7">
    <location>
        <begin position="35"/>
        <end position="202"/>
    </location>
</feature>
<evidence type="ECO:0000256" key="6">
    <source>
        <dbReference type="SAM" id="SignalP"/>
    </source>
</evidence>
<accession>A0A653CMF1</accession>
<evidence type="ECO:0000256" key="2">
    <source>
        <dbReference type="ARBA" id="ARBA00009230"/>
    </source>
</evidence>
<dbReference type="Proteomes" id="UP000410492">
    <property type="component" value="Unassembled WGS sequence"/>
</dbReference>
<name>A0A653CMF1_CALMS</name>
<organism evidence="8 9">
    <name type="scientific">Callosobruchus maculatus</name>
    <name type="common">Southern cowpea weevil</name>
    <name type="synonym">Pulse bruchid</name>
    <dbReference type="NCBI Taxonomy" id="64391"/>
    <lineage>
        <taxon>Eukaryota</taxon>
        <taxon>Metazoa</taxon>
        <taxon>Ecdysozoa</taxon>
        <taxon>Arthropoda</taxon>
        <taxon>Hexapoda</taxon>
        <taxon>Insecta</taxon>
        <taxon>Pterygota</taxon>
        <taxon>Neoptera</taxon>
        <taxon>Endopterygota</taxon>
        <taxon>Coleoptera</taxon>
        <taxon>Polyphaga</taxon>
        <taxon>Cucujiformia</taxon>
        <taxon>Chrysomeloidea</taxon>
        <taxon>Chrysomelidae</taxon>
        <taxon>Bruchinae</taxon>
        <taxon>Bruchini</taxon>
        <taxon>Callosobruchus</taxon>
    </lineage>
</organism>
<dbReference type="SUPFAM" id="SSF50475">
    <property type="entry name" value="FMN-binding split barrel"/>
    <property type="match status" value="1"/>
</dbReference>
<protein>
    <recommendedName>
        <fullName evidence="7">CREG-like beta-barrel domain-containing protein</fullName>
    </recommendedName>
</protein>
<evidence type="ECO:0000256" key="4">
    <source>
        <dbReference type="ARBA" id="ARBA00022729"/>
    </source>
</evidence>
<dbReference type="InterPro" id="IPR012349">
    <property type="entry name" value="Split_barrel_FMN-bd"/>
</dbReference>
<evidence type="ECO:0000256" key="3">
    <source>
        <dbReference type="ARBA" id="ARBA00022525"/>
    </source>
</evidence>
<keyword evidence="4 6" id="KW-0732">Signal</keyword>
<comment type="similarity">
    <text evidence="2">Belongs to the CREG family.</text>
</comment>
<dbReference type="EMBL" id="CAACVG010008065">
    <property type="protein sequence ID" value="VEN48310.1"/>
    <property type="molecule type" value="Genomic_DNA"/>
</dbReference>
<dbReference type="InterPro" id="IPR055343">
    <property type="entry name" value="CREG_beta-barrel"/>
</dbReference>
<comment type="subcellular location">
    <subcellularLocation>
        <location evidence="1">Secreted</location>
    </subcellularLocation>
</comment>
<dbReference type="Pfam" id="PF13883">
    <property type="entry name" value="CREG_beta-barrel"/>
    <property type="match status" value="1"/>
</dbReference>
<feature type="signal peptide" evidence="6">
    <location>
        <begin position="1"/>
        <end position="25"/>
    </location>
</feature>
<dbReference type="FunFam" id="2.30.110.10:FF:000004">
    <property type="entry name" value="Cellular repressor of E1A-stimulated genes 1"/>
    <property type="match status" value="1"/>
</dbReference>
<evidence type="ECO:0000259" key="7">
    <source>
        <dbReference type="Pfam" id="PF13883"/>
    </source>
</evidence>
<dbReference type="Gene3D" id="2.30.110.10">
    <property type="entry name" value="Electron Transport, Fmn-binding Protein, Chain A"/>
    <property type="match status" value="1"/>
</dbReference>
<dbReference type="AlphaFoldDB" id="A0A653CMF1"/>
<feature type="chain" id="PRO_5024990861" description="CREG-like beta-barrel domain-containing protein" evidence="6">
    <location>
        <begin position="26"/>
        <end position="226"/>
    </location>
</feature>
<proteinExistence type="inferred from homology"/>
<keyword evidence="3" id="KW-0964">Secreted</keyword>
<dbReference type="PANTHER" id="PTHR13343:SF17">
    <property type="entry name" value="CELLULAR REPRESSOR OF E1A-STIMULATED GENES, ISOFORM A"/>
    <property type="match status" value="1"/>
</dbReference>
<evidence type="ECO:0000313" key="9">
    <source>
        <dbReference type="Proteomes" id="UP000410492"/>
    </source>
</evidence>
<sequence length="226" mass="25334">MIPYLCSIAHAHILALCCCLVTINALLVIPKNPPKPWQAALMARYIIHNTDWVAIATISSQDKIKGYPFVSLKSSSDGPKSQSTGITYLYMTSMDVSGKDVEADNRVTIMATLAETSYCESKSFDPQDPRCAKVISTGRLVTVNNDTKEYQFGKDALFSRHPSMKDWPTDHDFYVAKVIFEQIDVLDYFGGIKHVNITDYFNANITNLINQDVKFNSVSVVEIENY</sequence>
<keyword evidence="9" id="KW-1185">Reference proteome</keyword>
<gene>
    <name evidence="8" type="ORF">CALMAC_LOCUS9806</name>
</gene>
<evidence type="ECO:0000256" key="1">
    <source>
        <dbReference type="ARBA" id="ARBA00004613"/>
    </source>
</evidence>
<dbReference type="OrthoDB" id="676979at2759"/>
<evidence type="ECO:0000313" key="8">
    <source>
        <dbReference type="EMBL" id="VEN48310.1"/>
    </source>
</evidence>
<dbReference type="PANTHER" id="PTHR13343">
    <property type="entry name" value="CREG1 PROTEIN"/>
    <property type="match status" value="1"/>
</dbReference>
<evidence type="ECO:0000256" key="5">
    <source>
        <dbReference type="ARBA" id="ARBA00023180"/>
    </source>
</evidence>
<dbReference type="GO" id="GO:0012505">
    <property type="term" value="C:endomembrane system"/>
    <property type="evidence" value="ECO:0007669"/>
    <property type="project" value="UniProtKB-ARBA"/>
</dbReference>
<dbReference type="GO" id="GO:0005615">
    <property type="term" value="C:extracellular space"/>
    <property type="evidence" value="ECO:0007669"/>
    <property type="project" value="TreeGrafter"/>
</dbReference>
<dbReference type="GO" id="GO:0005737">
    <property type="term" value="C:cytoplasm"/>
    <property type="evidence" value="ECO:0007669"/>
    <property type="project" value="UniProtKB-ARBA"/>
</dbReference>
<reference evidence="8 9" key="1">
    <citation type="submission" date="2019-01" db="EMBL/GenBank/DDBJ databases">
        <authorList>
            <person name="Sayadi A."/>
        </authorList>
    </citation>
    <scope>NUCLEOTIDE SEQUENCE [LARGE SCALE GENOMIC DNA]</scope>
</reference>
<keyword evidence="5" id="KW-0325">Glycoprotein</keyword>